<keyword evidence="3" id="KW-1185">Reference proteome</keyword>
<gene>
    <name evidence="2" type="ORF">ACFFSY_24845</name>
</gene>
<dbReference type="EMBL" id="JBHMDO010000039">
    <property type="protein sequence ID" value="MFB9329176.1"/>
    <property type="molecule type" value="Genomic_DNA"/>
</dbReference>
<feature type="transmembrane region" description="Helical" evidence="1">
    <location>
        <begin position="177"/>
        <end position="193"/>
    </location>
</feature>
<feature type="transmembrane region" description="Helical" evidence="1">
    <location>
        <begin position="199"/>
        <end position="216"/>
    </location>
</feature>
<accession>A0ABV5KVC1</accession>
<feature type="transmembrane region" description="Helical" evidence="1">
    <location>
        <begin position="38"/>
        <end position="60"/>
    </location>
</feature>
<dbReference type="RefSeq" id="WP_377499191.1">
    <property type="nucleotide sequence ID" value="NZ_JBHMDO010000039.1"/>
</dbReference>
<evidence type="ECO:0000313" key="2">
    <source>
        <dbReference type="EMBL" id="MFB9329176.1"/>
    </source>
</evidence>
<feature type="transmembrane region" description="Helical" evidence="1">
    <location>
        <begin position="72"/>
        <end position="91"/>
    </location>
</feature>
<evidence type="ECO:0000313" key="3">
    <source>
        <dbReference type="Proteomes" id="UP001589747"/>
    </source>
</evidence>
<evidence type="ECO:0000256" key="1">
    <source>
        <dbReference type="SAM" id="Phobius"/>
    </source>
</evidence>
<keyword evidence="1" id="KW-0812">Transmembrane</keyword>
<feature type="transmembrane region" description="Helical" evidence="1">
    <location>
        <begin position="6"/>
        <end position="26"/>
    </location>
</feature>
<name>A0ABV5KVC1_9BACL</name>
<feature type="transmembrane region" description="Helical" evidence="1">
    <location>
        <begin position="151"/>
        <end position="170"/>
    </location>
</feature>
<evidence type="ECO:0008006" key="4">
    <source>
        <dbReference type="Google" id="ProtNLM"/>
    </source>
</evidence>
<protein>
    <recommendedName>
        <fullName evidence="4">Phospholipid phosphatase</fullName>
    </recommendedName>
</protein>
<keyword evidence="1" id="KW-1133">Transmembrane helix</keyword>
<comment type="caution">
    <text evidence="2">The sequence shown here is derived from an EMBL/GenBank/DDBJ whole genome shotgun (WGS) entry which is preliminary data.</text>
</comment>
<organism evidence="2 3">
    <name type="scientific">Paenibacillus aurantiacus</name>
    <dbReference type="NCBI Taxonomy" id="1936118"/>
    <lineage>
        <taxon>Bacteria</taxon>
        <taxon>Bacillati</taxon>
        <taxon>Bacillota</taxon>
        <taxon>Bacilli</taxon>
        <taxon>Bacillales</taxon>
        <taxon>Paenibacillaceae</taxon>
        <taxon>Paenibacillus</taxon>
    </lineage>
</organism>
<proteinExistence type="predicted"/>
<keyword evidence="1" id="KW-0472">Membrane</keyword>
<dbReference type="Proteomes" id="UP001589747">
    <property type="component" value="Unassembled WGS sequence"/>
</dbReference>
<sequence>MILIDRYIYAAMAIAYAILLFAALRIMKKRGTLAQRDLVLLVLFGLFYDNAVIAIGSAVGEGDTLRVLSYPRFWLHAWFTPLLVVIAADIASSARIRGWYNRTLPFVLAWVVTLGLILYQSLFVTSLEVANLKLEEQFGALRYGTSAESSFPVMVLAAAAAVLLVGVILAFRRWWPWLLAGVGVLVLGRAIPIEIDSSALTNIFELLLLVSILFTIRRFDRNRDRTQWTMAPTALP</sequence>
<feature type="transmembrane region" description="Helical" evidence="1">
    <location>
        <begin position="103"/>
        <end position="122"/>
    </location>
</feature>
<reference evidence="2 3" key="1">
    <citation type="submission" date="2024-09" db="EMBL/GenBank/DDBJ databases">
        <authorList>
            <person name="Sun Q."/>
            <person name="Mori K."/>
        </authorList>
    </citation>
    <scope>NUCLEOTIDE SEQUENCE [LARGE SCALE GENOMIC DNA]</scope>
    <source>
        <strain evidence="2 3">TISTR 2452</strain>
    </source>
</reference>